<evidence type="ECO:0000256" key="6">
    <source>
        <dbReference type="ARBA" id="ARBA00023204"/>
    </source>
</evidence>
<dbReference type="GO" id="GO:0017108">
    <property type="term" value="F:5'-flap endonuclease activity"/>
    <property type="evidence" value="ECO:0007669"/>
    <property type="project" value="InterPro"/>
</dbReference>
<dbReference type="EMBL" id="KI894011">
    <property type="protein sequence ID" value="OCF49809.1"/>
    <property type="molecule type" value="Genomic_DNA"/>
</dbReference>
<dbReference type="GO" id="GO:0033557">
    <property type="term" value="C:Slx1-Slx4 complex"/>
    <property type="evidence" value="ECO:0007669"/>
    <property type="project" value="UniProtKB-UniRule"/>
</dbReference>
<keyword evidence="5 8" id="KW-0233">DNA recombination</keyword>
<gene>
    <name evidence="11" type="ORF">I206_04336</name>
</gene>
<dbReference type="FunFam" id="3.40.1440.10:FF:000006">
    <property type="entry name" value="Structure-specific endonuclease subunit SLX1"/>
    <property type="match status" value="1"/>
</dbReference>
<evidence type="ECO:0000313" key="11">
    <source>
        <dbReference type="EMBL" id="OCF49809.1"/>
    </source>
</evidence>
<comment type="cofactor">
    <cofactor evidence="8">
        <name>a divalent metal cation</name>
        <dbReference type="ChEBI" id="CHEBI:60240"/>
    </cofactor>
</comment>
<evidence type="ECO:0000256" key="2">
    <source>
        <dbReference type="ARBA" id="ARBA00022759"/>
    </source>
</evidence>
<evidence type="ECO:0000256" key="1">
    <source>
        <dbReference type="ARBA" id="ARBA00022722"/>
    </source>
</evidence>
<keyword evidence="3 8" id="KW-0227">DNA damage</keyword>
<dbReference type="InterPro" id="IPR035901">
    <property type="entry name" value="GIY-YIG_endonuc_sf"/>
</dbReference>
<dbReference type="InterPro" id="IPR048749">
    <property type="entry name" value="SLX1_C"/>
</dbReference>
<dbReference type="GO" id="GO:0008821">
    <property type="term" value="F:crossover junction DNA endonuclease activity"/>
    <property type="evidence" value="ECO:0007669"/>
    <property type="project" value="TreeGrafter"/>
</dbReference>
<evidence type="ECO:0000259" key="10">
    <source>
        <dbReference type="PROSITE" id="PS50164"/>
    </source>
</evidence>
<comment type="similarity">
    <text evidence="8">Belongs to the SLX1 family.</text>
</comment>
<comment type="caution">
    <text evidence="8">Lacks conserved residue(s) required for the propagation of feature annotation.</text>
</comment>
<comment type="subcellular location">
    <subcellularLocation>
        <location evidence="8">Nucleus</location>
    </subcellularLocation>
</comment>
<comment type="function">
    <text evidence="8">Catalytic subunit of the SLX1-SLX4 structure-specific endonuclease that resolves DNA secondary structures generated during DNA repair and recombination. Has endonuclease activity towards branched DNA substrates, introducing single-strand cuts in duplex DNA close to junctions with ss-DNA.</text>
</comment>
<evidence type="ECO:0000256" key="4">
    <source>
        <dbReference type="ARBA" id="ARBA00022801"/>
    </source>
</evidence>
<comment type="subunit">
    <text evidence="8">Forms a heterodimer with SLX4.</text>
</comment>
<dbReference type="PANTHER" id="PTHR20208:SF10">
    <property type="entry name" value="STRUCTURE-SPECIFIC ENDONUCLEASE SUBUNIT SLX1"/>
    <property type="match status" value="1"/>
</dbReference>
<dbReference type="InterPro" id="IPR050381">
    <property type="entry name" value="SLX1_endonuclease"/>
</dbReference>
<dbReference type="Gene3D" id="3.30.40.10">
    <property type="entry name" value="Zinc/RING finger domain, C3HC4 (zinc finger)"/>
    <property type="match status" value="1"/>
</dbReference>
<dbReference type="HAMAP" id="MF_03100">
    <property type="entry name" value="Endonuc_su_Slx1"/>
    <property type="match status" value="1"/>
</dbReference>
<evidence type="ECO:0000256" key="7">
    <source>
        <dbReference type="ARBA" id="ARBA00023242"/>
    </source>
</evidence>
<feature type="region of interest" description="Disordered" evidence="9">
    <location>
        <begin position="348"/>
        <end position="431"/>
    </location>
</feature>
<dbReference type="GO" id="GO:0000724">
    <property type="term" value="P:double-strand break repair via homologous recombination"/>
    <property type="evidence" value="ECO:0007669"/>
    <property type="project" value="TreeGrafter"/>
</dbReference>
<feature type="compositionally biased region" description="Basic and acidic residues" evidence="9">
    <location>
        <begin position="422"/>
        <end position="431"/>
    </location>
</feature>
<dbReference type="Pfam" id="PF01541">
    <property type="entry name" value="GIY-YIG"/>
    <property type="match status" value="1"/>
</dbReference>
<keyword evidence="1 8" id="KW-0540">Nuclease</keyword>
<protein>
    <recommendedName>
        <fullName evidence="10">GIY-YIG domain-containing protein</fullName>
    </recommendedName>
</protein>
<reference evidence="11" key="2">
    <citation type="submission" date="2016-07" db="EMBL/GenBank/DDBJ databases">
        <title>Evolution of pathogenesis and genome organization in the Tremellales.</title>
        <authorList>
            <person name="Cuomo C."/>
            <person name="Litvintseva A."/>
            <person name="Heitman J."/>
            <person name="Chen Y."/>
            <person name="Sun S."/>
            <person name="Springer D."/>
            <person name="Dromer F."/>
            <person name="Young S."/>
            <person name="Zeng Q."/>
            <person name="Chapman S."/>
            <person name="Gujja S."/>
            <person name="Saif S."/>
            <person name="Birren B."/>
        </authorList>
    </citation>
    <scope>NUCLEOTIDE SEQUENCE</scope>
    <source>
        <strain evidence="11">CBS 10737</strain>
    </source>
</reference>
<keyword evidence="2 8" id="KW-0255">Endonuclease</keyword>
<accession>A0A1B9I2Q2</accession>
<organism evidence="11">
    <name type="scientific">Kwoniella pini CBS 10737</name>
    <dbReference type="NCBI Taxonomy" id="1296096"/>
    <lineage>
        <taxon>Eukaryota</taxon>
        <taxon>Fungi</taxon>
        <taxon>Dikarya</taxon>
        <taxon>Basidiomycota</taxon>
        <taxon>Agaricomycotina</taxon>
        <taxon>Tremellomycetes</taxon>
        <taxon>Tremellales</taxon>
        <taxon>Cryptococcaceae</taxon>
        <taxon>Kwoniella</taxon>
    </lineage>
</organism>
<dbReference type="InterPro" id="IPR000305">
    <property type="entry name" value="GIY-YIG_endonuc"/>
</dbReference>
<dbReference type="CDD" id="cd10455">
    <property type="entry name" value="GIY-YIG_SLX1"/>
    <property type="match status" value="1"/>
</dbReference>
<sequence length="431" mass="48930">MSDLEETEPRKSTSTLLNGNHTFPTFYACYLLRSKATPNSNRTYVGSTPNPPRRIRQHNGELKQGAWKTSKHRPWEMQMIVYGFPSKLTALQFEWAWQKPELSRHLRNTDPHTGEDNGPIFSKDAKRNWVERKLAVAHALLTTSPFNRLPLHLRFFVQEVHDMFQNLEVRDSCPGSSKRTKKTTNHAWTPLPLPETVTSILDLGGVSGSTGLRRQSTQGVQSVDGPIDVNDTAFRQGQSVWGKWKIMEQKNLETQGLKCDECHEKVDHSKHLSFALCPLDPACMYKAHLPCLATMFLEQTSHVLPRSGMCPSCGGNLEWGQVIRACYARLEGIQREHEEALKVAKKAVRRSQRRKKDTAITEDEEEPSEASPVAHKIGSIMLDTPPKHGLNRTPSDILDEEASTRAKRIAQDDNSDEEEWQTFEKKMMSIP</sequence>
<dbReference type="AlphaFoldDB" id="A0A1B9I2Q2"/>
<evidence type="ECO:0000256" key="8">
    <source>
        <dbReference type="HAMAP-Rule" id="MF_03100"/>
    </source>
</evidence>
<dbReference type="InterPro" id="IPR013083">
    <property type="entry name" value="Znf_RING/FYVE/PHD"/>
</dbReference>
<evidence type="ECO:0000256" key="5">
    <source>
        <dbReference type="ARBA" id="ARBA00023172"/>
    </source>
</evidence>
<name>A0A1B9I2Q2_9TREE</name>
<dbReference type="PANTHER" id="PTHR20208">
    <property type="entry name" value="STRUCTURE-SPECIFIC ENDONUCLEASE SUBUNIT SLX1"/>
    <property type="match status" value="1"/>
</dbReference>
<feature type="domain" description="GIY-YIG" evidence="10">
    <location>
        <begin position="25"/>
        <end position="109"/>
    </location>
</feature>
<dbReference type="SUPFAM" id="SSF82771">
    <property type="entry name" value="GIY-YIG endonuclease"/>
    <property type="match status" value="1"/>
</dbReference>
<keyword evidence="4 8" id="KW-0378">Hydrolase</keyword>
<proteinExistence type="inferred from homology"/>
<evidence type="ECO:0000256" key="9">
    <source>
        <dbReference type="SAM" id="MobiDB-lite"/>
    </source>
</evidence>
<dbReference type="PROSITE" id="PS50164">
    <property type="entry name" value="GIY_YIG"/>
    <property type="match status" value="1"/>
</dbReference>
<dbReference type="InterPro" id="IPR027520">
    <property type="entry name" value="Slx1"/>
</dbReference>
<evidence type="ECO:0000256" key="3">
    <source>
        <dbReference type="ARBA" id="ARBA00022763"/>
    </source>
</evidence>
<keyword evidence="6 8" id="KW-0234">DNA repair</keyword>
<keyword evidence="7 8" id="KW-0539">Nucleus</keyword>
<dbReference type="OrthoDB" id="24645at2759"/>
<dbReference type="Gene3D" id="3.40.1440.10">
    <property type="entry name" value="GIY-YIG endonuclease"/>
    <property type="match status" value="1"/>
</dbReference>
<reference evidence="11" key="1">
    <citation type="submission" date="2013-07" db="EMBL/GenBank/DDBJ databases">
        <title>The Genome Sequence of Cryptococcus pinus CBS10737.</title>
        <authorList>
            <consortium name="The Broad Institute Genome Sequencing Platform"/>
            <person name="Cuomo C."/>
            <person name="Litvintseva A."/>
            <person name="Chen Y."/>
            <person name="Heitman J."/>
            <person name="Sun S."/>
            <person name="Springer D."/>
            <person name="Dromer F."/>
            <person name="Young S.K."/>
            <person name="Zeng Q."/>
            <person name="Gargeya S."/>
            <person name="Fitzgerald M."/>
            <person name="Abouelleil A."/>
            <person name="Alvarado L."/>
            <person name="Berlin A.M."/>
            <person name="Chapman S.B."/>
            <person name="Dewar J."/>
            <person name="Goldberg J."/>
            <person name="Griggs A."/>
            <person name="Gujja S."/>
            <person name="Hansen M."/>
            <person name="Howarth C."/>
            <person name="Imamovic A."/>
            <person name="Larimer J."/>
            <person name="McCowan C."/>
            <person name="Murphy C."/>
            <person name="Pearson M."/>
            <person name="Priest M."/>
            <person name="Roberts A."/>
            <person name="Saif S."/>
            <person name="Shea T."/>
            <person name="Sykes S."/>
            <person name="Wortman J."/>
            <person name="Nusbaum C."/>
            <person name="Birren B."/>
        </authorList>
    </citation>
    <scope>NUCLEOTIDE SEQUENCE [LARGE SCALE GENOMIC DNA]</scope>
    <source>
        <strain evidence="11">CBS 10737</strain>
    </source>
</reference>
<dbReference type="STRING" id="1296096.A0A1B9I2Q2"/>
<dbReference type="Pfam" id="PF21202">
    <property type="entry name" value="SLX1_C"/>
    <property type="match status" value="1"/>
</dbReference>